<dbReference type="GeneID" id="300295224"/>
<proteinExistence type="predicted"/>
<gene>
    <name evidence="1" type="ORF">FHU28_004688</name>
</gene>
<dbReference type="Gene3D" id="2.40.320.10">
    <property type="entry name" value="Hypothetical Protein Pfu-838710-001"/>
    <property type="match status" value="1"/>
</dbReference>
<keyword evidence="2" id="KW-1185">Reference proteome</keyword>
<name>A0ABR6MHK3_MICEC</name>
<reference evidence="1 2" key="1">
    <citation type="submission" date="2020-08" db="EMBL/GenBank/DDBJ databases">
        <title>Sequencing the genomes of 1000 actinobacteria strains.</title>
        <authorList>
            <person name="Klenk H.-P."/>
        </authorList>
    </citation>
    <scope>NUCLEOTIDE SEQUENCE [LARGE SCALE GENOMIC DNA]</scope>
    <source>
        <strain evidence="1 2">DSM 43036</strain>
    </source>
</reference>
<organism evidence="1 2">
    <name type="scientific">Micromonospora echinospora</name>
    <name type="common">Micromonospora purpurea</name>
    <dbReference type="NCBI Taxonomy" id="1877"/>
    <lineage>
        <taxon>Bacteria</taxon>
        <taxon>Bacillati</taxon>
        <taxon>Actinomycetota</taxon>
        <taxon>Actinomycetes</taxon>
        <taxon>Micromonosporales</taxon>
        <taxon>Micromonosporaceae</taxon>
        <taxon>Micromonospora</taxon>
    </lineage>
</organism>
<evidence type="ECO:0000313" key="1">
    <source>
        <dbReference type="EMBL" id="MBB5114849.1"/>
    </source>
</evidence>
<accession>A0ABR6MHK3</accession>
<protein>
    <recommendedName>
        <fullName evidence="3">Piwi domain-containing protein</fullName>
    </recommendedName>
</protein>
<sequence>MQAERTAAQLRYDETVTIKALPRPKVEPTRPTDSENRVCGDDLVSALDRQVYKTPLFMIETWARGQQEAFGQQRPVIAIEKSYRKWEGTAHLEIESPALLSDEGLKLHFSVTGNPRYMAQPHDLVPIYLETPTADTKKPGERQLLVVVIEPTWDYNHWEIRVEYTLRQLATILKIDPSGPVTAHTITQRYRELGLRAQWLGVADQQQVQVNGVRHESGGLDQKGGSGKLRLVPYTLLELTGTENRRNTSWNMSEKLNTSRPVFNTFQEILQGGKEMMTTLECEAEYRLAREGDLAQVIVAMNKLHDDGEMQKRLGILKMTGEQKVYEDTYFDLPNPYDLLANRIVLRRRHRSSDAGGTFLFALKGKTYQDGEGRRLRLAAQCQLKTTALTTTTGQALLRRFLTDDSADNAVGRTMLHALDHIKPVINRLKQEDVVPALTVVSNRDTFTMTLANGTQIDFSADRATGRLGDGRSATVYSFEFGVGHPALTQAATTGGPTTGGDGETTEKVSVKDMIGQFERAAPQIVRPYHVPADLVNPAVFNQPDYQQFVKLLHAVVTDVFQLDIKRLELGGNKAHDLAKLLGLI</sequence>
<evidence type="ECO:0000313" key="2">
    <source>
        <dbReference type="Proteomes" id="UP000618986"/>
    </source>
</evidence>
<evidence type="ECO:0008006" key="3">
    <source>
        <dbReference type="Google" id="ProtNLM"/>
    </source>
</evidence>
<comment type="caution">
    <text evidence="1">The sequence shown here is derived from an EMBL/GenBank/DDBJ whole genome shotgun (WGS) entry which is preliminary data.</text>
</comment>
<dbReference type="EMBL" id="JACHJC010000001">
    <property type="protein sequence ID" value="MBB5114849.1"/>
    <property type="molecule type" value="Genomic_DNA"/>
</dbReference>
<dbReference type="RefSeq" id="WP_184686623.1">
    <property type="nucleotide sequence ID" value="NZ_JACHJC010000001.1"/>
</dbReference>
<dbReference type="Proteomes" id="UP000618986">
    <property type="component" value="Unassembled WGS sequence"/>
</dbReference>